<comment type="caution">
    <text evidence="1">The sequence shown here is derived from an EMBL/GenBank/DDBJ whole genome shotgun (WGS) entry which is preliminary data.</text>
</comment>
<dbReference type="EMBL" id="JYDH01000072">
    <property type="protein sequence ID" value="KRY34098.1"/>
    <property type="molecule type" value="Genomic_DNA"/>
</dbReference>
<evidence type="ECO:0000313" key="1">
    <source>
        <dbReference type="EMBL" id="KRY34098.1"/>
    </source>
</evidence>
<dbReference type="InParanoid" id="A0A0V1BAX7"/>
<accession>A0A0V1BAX7</accession>
<keyword evidence="2" id="KW-1185">Reference proteome</keyword>
<evidence type="ECO:0000313" key="2">
    <source>
        <dbReference type="Proteomes" id="UP000054776"/>
    </source>
</evidence>
<gene>
    <name evidence="1" type="ORF">T01_9972</name>
</gene>
<dbReference type="AlphaFoldDB" id="A0A0V1BAX7"/>
<dbReference type="Proteomes" id="UP000054776">
    <property type="component" value="Unassembled WGS sequence"/>
</dbReference>
<organism evidence="1 2">
    <name type="scientific">Trichinella spiralis</name>
    <name type="common">Trichina worm</name>
    <dbReference type="NCBI Taxonomy" id="6334"/>
    <lineage>
        <taxon>Eukaryota</taxon>
        <taxon>Metazoa</taxon>
        <taxon>Ecdysozoa</taxon>
        <taxon>Nematoda</taxon>
        <taxon>Enoplea</taxon>
        <taxon>Dorylaimia</taxon>
        <taxon>Trichinellida</taxon>
        <taxon>Trichinellidae</taxon>
        <taxon>Trichinella</taxon>
    </lineage>
</organism>
<proteinExistence type="predicted"/>
<protein>
    <submittedName>
        <fullName evidence="1">Uncharacterized protein</fullName>
    </submittedName>
</protein>
<sequence>MFWDLENLNVENLKSLAVGSKLTLSIQRLLSRALHLTLSALYMRLWLRAVLAFQIDSQYSWLSSPSDWSKRFVSNLKRDETLKKKDACLSAVI</sequence>
<reference evidence="1 2" key="1">
    <citation type="submission" date="2015-01" db="EMBL/GenBank/DDBJ databases">
        <title>Evolution of Trichinella species and genotypes.</title>
        <authorList>
            <person name="Korhonen P.K."/>
            <person name="Edoardo P."/>
            <person name="Giuseppe L.R."/>
            <person name="Gasser R.B."/>
        </authorList>
    </citation>
    <scope>NUCLEOTIDE SEQUENCE [LARGE SCALE GENOMIC DNA]</scope>
    <source>
        <strain evidence="1">ISS3</strain>
    </source>
</reference>
<name>A0A0V1BAX7_TRISP</name>